<proteinExistence type="predicted"/>
<evidence type="ECO:0000313" key="2">
    <source>
        <dbReference type="Proteomes" id="UP001221142"/>
    </source>
</evidence>
<dbReference type="AlphaFoldDB" id="A0AAD7AZJ7"/>
<organism evidence="1 2">
    <name type="scientific">Roridomyces roridus</name>
    <dbReference type="NCBI Taxonomy" id="1738132"/>
    <lineage>
        <taxon>Eukaryota</taxon>
        <taxon>Fungi</taxon>
        <taxon>Dikarya</taxon>
        <taxon>Basidiomycota</taxon>
        <taxon>Agaricomycotina</taxon>
        <taxon>Agaricomycetes</taxon>
        <taxon>Agaricomycetidae</taxon>
        <taxon>Agaricales</taxon>
        <taxon>Marasmiineae</taxon>
        <taxon>Mycenaceae</taxon>
        <taxon>Roridomyces</taxon>
    </lineage>
</organism>
<protein>
    <submittedName>
        <fullName evidence="1">Uncharacterized protein</fullName>
    </submittedName>
</protein>
<comment type="caution">
    <text evidence="1">The sequence shown here is derived from an EMBL/GenBank/DDBJ whole genome shotgun (WGS) entry which is preliminary data.</text>
</comment>
<sequence length="246" mass="27438">MHHRILKTAPNIVEARIIIGDDEEPWPESNGEFIDMLPLHRLYVSDPEVFDYIRAPAFAELSMYVEPDSQIEHLDSFLACSSCALRRLCLRGSPDSDITATILNKHLSITSFALAPSAPHGQDDDDPDVVATTVNKHITMLTVDSPNCPVVAPHLCEMSFGSLASMSVDYHLFLEMLESRHRAADCALSTAAFLTEFGRSRPRVPAILDRIEELRKRGLRVHVESGSEAAYTVNCWAYVCPWISVM</sequence>
<dbReference type="EMBL" id="JARKIF010000077">
    <property type="protein sequence ID" value="KAJ7605297.1"/>
    <property type="molecule type" value="Genomic_DNA"/>
</dbReference>
<keyword evidence="2" id="KW-1185">Reference proteome</keyword>
<dbReference type="Proteomes" id="UP001221142">
    <property type="component" value="Unassembled WGS sequence"/>
</dbReference>
<evidence type="ECO:0000313" key="1">
    <source>
        <dbReference type="EMBL" id="KAJ7605297.1"/>
    </source>
</evidence>
<reference evidence="1" key="1">
    <citation type="submission" date="2023-03" db="EMBL/GenBank/DDBJ databases">
        <title>Massive genome expansion in bonnet fungi (Mycena s.s.) driven by repeated elements and novel gene families across ecological guilds.</title>
        <authorList>
            <consortium name="Lawrence Berkeley National Laboratory"/>
            <person name="Harder C.B."/>
            <person name="Miyauchi S."/>
            <person name="Viragh M."/>
            <person name="Kuo A."/>
            <person name="Thoen E."/>
            <person name="Andreopoulos B."/>
            <person name="Lu D."/>
            <person name="Skrede I."/>
            <person name="Drula E."/>
            <person name="Henrissat B."/>
            <person name="Morin E."/>
            <person name="Kohler A."/>
            <person name="Barry K."/>
            <person name="LaButti K."/>
            <person name="Morin E."/>
            <person name="Salamov A."/>
            <person name="Lipzen A."/>
            <person name="Mereny Z."/>
            <person name="Hegedus B."/>
            <person name="Baldrian P."/>
            <person name="Stursova M."/>
            <person name="Weitz H."/>
            <person name="Taylor A."/>
            <person name="Grigoriev I.V."/>
            <person name="Nagy L.G."/>
            <person name="Martin F."/>
            <person name="Kauserud H."/>
        </authorList>
    </citation>
    <scope>NUCLEOTIDE SEQUENCE</scope>
    <source>
        <strain evidence="1">9284</strain>
    </source>
</reference>
<name>A0AAD7AZJ7_9AGAR</name>
<gene>
    <name evidence="1" type="ORF">FB45DRAFT_490416</name>
</gene>
<accession>A0AAD7AZJ7</accession>